<protein>
    <recommendedName>
        <fullName evidence="2">Putative auto-transporter adhesin head GIN domain-containing protein</fullName>
    </recommendedName>
</protein>
<organism evidence="3 4">
    <name type="scientific">Rufibacter quisquiliarum</name>
    <dbReference type="NCBI Taxonomy" id="1549639"/>
    <lineage>
        <taxon>Bacteria</taxon>
        <taxon>Pseudomonadati</taxon>
        <taxon>Bacteroidota</taxon>
        <taxon>Cytophagia</taxon>
        <taxon>Cytophagales</taxon>
        <taxon>Hymenobacteraceae</taxon>
        <taxon>Rufibacter</taxon>
    </lineage>
</organism>
<evidence type="ECO:0000256" key="1">
    <source>
        <dbReference type="SAM" id="MobiDB-lite"/>
    </source>
</evidence>
<evidence type="ECO:0000313" key="4">
    <source>
        <dbReference type="Proteomes" id="UP000563094"/>
    </source>
</evidence>
<dbReference type="EMBL" id="JACJIQ010000002">
    <property type="protein sequence ID" value="MBA9075963.1"/>
    <property type="molecule type" value="Genomic_DNA"/>
</dbReference>
<feature type="compositionally biased region" description="Low complexity" evidence="1">
    <location>
        <begin position="220"/>
        <end position="238"/>
    </location>
</feature>
<name>A0A839GEJ9_9BACT</name>
<reference evidence="3 4" key="1">
    <citation type="submission" date="2020-08" db="EMBL/GenBank/DDBJ databases">
        <title>Genomic Encyclopedia of Type Strains, Phase IV (KMG-IV): sequencing the most valuable type-strain genomes for metagenomic binning, comparative biology and taxonomic classification.</title>
        <authorList>
            <person name="Goeker M."/>
        </authorList>
    </citation>
    <scope>NUCLEOTIDE SEQUENCE [LARGE SCALE GENOMIC DNA]</scope>
    <source>
        <strain evidence="3 4">DSM 29854</strain>
    </source>
</reference>
<dbReference type="AlphaFoldDB" id="A0A839GEJ9"/>
<sequence>MKKLNLLPLLAFVALVVTLSSFTFARLVEEQSRNVGAFTKIGLSYPANVVLRQGNTHSVKVEGDADQLKDLVTEVKDGKLNIRTKERHWNMSWNNKERVNIYITMPRVEAIAVAGSGKITSEDTFKADNLDLAVSGSGSIKLSARVNEVSSRIAGSGSIVLKGEGKESKVSISGSGALRGYAFETDQAQVSISGSGKCEINAKSTLKSSISGSGNVYYDGSPSVDSRVSGSGSVKRRS</sequence>
<feature type="region of interest" description="Disordered" evidence="1">
    <location>
        <begin position="210"/>
        <end position="238"/>
    </location>
</feature>
<dbReference type="PANTHER" id="PTHR39200">
    <property type="entry name" value="HYPOTHETICAL EXPORTED PROTEIN"/>
    <property type="match status" value="1"/>
</dbReference>
<dbReference type="Gene3D" id="2.160.20.120">
    <property type="match status" value="1"/>
</dbReference>
<dbReference type="PANTHER" id="PTHR39200:SF1">
    <property type="entry name" value="AUTO-TRANSPORTER ADHESIN HEAD GIN DOMAIN-CONTAINING PROTEIN-RELATED"/>
    <property type="match status" value="1"/>
</dbReference>
<evidence type="ECO:0000259" key="2">
    <source>
        <dbReference type="Pfam" id="PF10988"/>
    </source>
</evidence>
<keyword evidence="4" id="KW-1185">Reference proteome</keyword>
<evidence type="ECO:0000313" key="3">
    <source>
        <dbReference type="EMBL" id="MBA9075963.1"/>
    </source>
</evidence>
<dbReference type="Proteomes" id="UP000563094">
    <property type="component" value="Unassembled WGS sequence"/>
</dbReference>
<dbReference type="InterPro" id="IPR021255">
    <property type="entry name" value="DUF2807"/>
</dbReference>
<comment type="caution">
    <text evidence="3">The sequence shown here is derived from an EMBL/GenBank/DDBJ whole genome shotgun (WGS) entry which is preliminary data.</text>
</comment>
<dbReference type="RefSeq" id="WP_066834489.1">
    <property type="nucleotide sequence ID" value="NZ_JACJIQ010000002.1"/>
</dbReference>
<accession>A0A839GEJ9</accession>
<feature type="domain" description="Putative auto-transporter adhesin head GIN" evidence="2">
    <location>
        <begin position="37"/>
        <end position="222"/>
    </location>
</feature>
<proteinExistence type="predicted"/>
<gene>
    <name evidence="3" type="ORF">FHS90_000665</name>
</gene>
<dbReference type="Pfam" id="PF10988">
    <property type="entry name" value="DUF2807"/>
    <property type="match status" value="1"/>
</dbReference>